<dbReference type="PROSITE" id="PS50847">
    <property type="entry name" value="GRAM_POS_ANCHORING"/>
    <property type="match status" value="1"/>
</dbReference>
<evidence type="ECO:0000256" key="5">
    <source>
        <dbReference type="SAM" id="MobiDB-lite"/>
    </source>
</evidence>
<feature type="transmembrane region" description="Helical" evidence="6">
    <location>
        <begin position="844"/>
        <end position="865"/>
    </location>
</feature>
<keyword evidence="6" id="KW-0812">Transmembrane</keyword>
<accession>A0ABP4Y2I9</accession>
<keyword evidence="9" id="KW-1185">Reference proteome</keyword>
<evidence type="ECO:0000256" key="3">
    <source>
        <dbReference type="ARBA" id="ARBA00022729"/>
    </source>
</evidence>
<dbReference type="RefSeq" id="WP_344033444.1">
    <property type="nucleotide sequence ID" value="NZ_BAAAOB010000005.1"/>
</dbReference>
<protein>
    <recommendedName>
        <fullName evidence="7">Gram-positive cocci surface proteins LPxTG domain-containing protein</fullName>
    </recommendedName>
</protein>
<feature type="region of interest" description="Disordered" evidence="5">
    <location>
        <begin position="818"/>
        <end position="837"/>
    </location>
</feature>
<dbReference type="InterPro" id="IPR006626">
    <property type="entry name" value="PbH1"/>
</dbReference>
<name>A0ABP4Y2I9_9MICO</name>
<keyword evidence="6" id="KW-0472">Membrane</keyword>
<keyword evidence="4" id="KW-0572">Peptidoglycan-anchor</keyword>
<keyword evidence="2" id="KW-0964">Secreted</keyword>
<feature type="region of interest" description="Disordered" evidence="5">
    <location>
        <begin position="676"/>
        <end position="728"/>
    </location>
</feature>
<dbReference type="SMART" id="SM00710">
    <property type="entry name" value="PbH1"/>
    <property type="match status" value="5"/>
</dbReference>
<evidence type="ECO:0000259" key="7">
    <source>
        <dbReference type="PROSITE" id="PS50847"/>
    </source>
</evidence>
<dbReference type="EMBL" id="BAAAOB010000005">
    <property type="protein sequence ID" value="GAA1798888.1"/>
    <property type="molecule type" value="Genomic_DNA"/>
</dbReference>
<keyword evidence="1" id="KW-0134">Cell wall</keyword>
<keyword evidence="6" id="KW-1133">Transmembrane helix</keyword>
<dbReference type="InterPro" id="IPR019931">
    <property type="entry name" value="LPXTG_anchor"/>
</dbReference>
<evidence type="ECO:0000256" key="6">
    <source>
        <dbReference type="SAM" id="Phobius"/>
    </source>
</evidence>
<evidence type="ECO:0000256" key="1">
    <source>
        <dbReference type="ARBA" id="ARBA00022512"/>
    </source>
</evidence>
<sequence length="870" mass="87956">MGNRTAGSGVLPGRVRSGAARGALVLTVGLATVAAGAVVPVSAANAAADTITVTSLGLGGNAGAGNCAATAGGTDCTLRGALEIANASTNPDGVKIDFAPSLAGTGQISFPGAVNAGNSMSTTVLNPGSENVANGARYVVDATVPVSIDFTNLDGIEDQDGSHLAGIYVKSDDVSLSNLKNMRAAESGIAVRGAGTVIDGVHLEDPTSPVQEVGVLLLDGASDTKITDTTIYSPYWGSVVVDNKATVTNTVIDGLVSRGVENWGHLMFEDDSVVNGFSVSNSTLGALEETSPSHGLFINPGVVATGVKLIDSTFQSPGREGIHFFGSGQKLTGTEITGTKFVGTDAKNLGRVVSDNTATFEGLNFSDNRIDYAGGAVFRGSVSEARISGNTVTNTVDGGAAALQLGRSLDSVQVSGNHFEHIYAVDTIRVEGTSAKNVSITGNTLKNLNAAISRSAIRIDAPGTGNLVSDNTLTQKNDDPFMRADSFNHWAIYNSANAASNDASVGWAVTDNAIDGFGWNYLANREGGTQAPIVHNARGKLPVTGNTFGEHTRGSLTTDVEHSGYWFLWNVGDTVSNNTVQTYRADQVSIDGDADEATFTAMKPAQNLIGNNDATAPVTLYVYWTADNHAEVFLGKVENVSPGDRVTLPAKGHTGGHIRLQTVDANGFTSQYSSIDPNAESSIPAAPKVTGKDATSVSGTGTPGGTFTVRDESGAEVATGPIDDSGNWSATGLKCGTEYTVVQAVDGIESRETTFTTAACPTGSNASANGTSSADGADGTSNAGGSNANGTSNAKGANGTSNANGANANAAADGTSANGTATGTAGQSDASGDGSLPVTGSGDLGGLALGALALLVVGGGALLIARRRRA</sequence>
<evidence type="ECO:0000256" key="4">
    <source>
        <dbReference type="ARBA" id="ARBA00023088"/>
    </source>
</evidence>
<proteinExistence type="predicted"/>
<gene>
    <name evidence="8" type="ORF">GCM10009768_29920</name>
</gene>
<dbReference type="InterPro" id="IPR011050">
    <property type="entry name" value="Pectin_lyase_fold/virulence"/>
</dbReference>
<dbReference type="SUPFAM" id="SSF51126">
    <property type="entry name" value="Pectin lyase-like"/>
    <property type="match status" value="2"/>
</dbReference>
<feature type="region of interest" description="Disordered" evidence="5">
    <location>
        <begin position="758"/>
        <end position="801"/>
    </location>
</feature>
<evidence type="ECO:0000256" key="2">
    <source>
        <dbReference type="ARBA" id="ARBA00022525"/>
    </source>
</evidence>
<evidence type="ECO:0000313" key="8">
    <source>
        <dbReference type="EMBL" id="GAA1798888.1"/>
    </source>
</evidence>
<comment type="caution">
    <text evidence="8">The sequence shown here is derived from an EMBL/GenBank/DDBJ whole genome shotgun (WGS) entry which is preliminary data.</text>
</comment>
<dbReference type="Gene3D" id="2.160.20.10">
    <property type="entry name" value="Single-stranded right-handed beta-helix, Pectin lyase-like"/>
    <property type="match status" value="1"/>
</dbReference>
<feature type="domain" description="Gram-positive cocci surface proteins LPxTG" evidence="7">
    <location>
        <begin position="836"/>
        <end position="870"/>
    </location>
</feature>
<keyword evidence="3" id="KW-0732">Signal</keyword>
<organism evidence="8 9">
    <name type="scientific">Leucobacter iarius</name>
    <dbReference type="NCBI Taxonomy" id="333963"/>
    <lineage>
        <taxon>Bacteria</taxon>
        <taxon>Bacillati</taxon>
        <taxon>Actinomycetota</taxon>
        <taxon>Actinomycetes</taxon>
        <taxon>Micrococcales</taxon>
        <taxon>Microbacteriaceae</taxon>
        <taxon>Leucobacter</taxon>
    </lineage>
</organism>
<dbReference type="InterPro" id="IPR012334">
    <property type="entry name" value="Pectin_lyas_fold"/>
</dbReference>
<reference evidence="9" key="1">
    <citation type="journal article" date="2019" name="Int. J. Syst. Evol. Microbiol.">
        <title>The Global Catalogue of Microorganisms (GCM) 10K type strain sequencing project: providing services to taxonomists for standard genome sequencing and annotation.</title>
        <authorList>
            <consortium name="The Broad Institute Genomics Platform"/>
            <consortium name="The Broad Institute Genome Sequencing Center for Infectious Disease"/>
            <person name="Wu L."/>
            <person name="Ma J."/>
        </authorList>
    </citation>
    <scope>NUCLEOTIDE SEQUENCE [LARGE SCALE GENOMIC DNA]</scope>
    <source>
        <strain evidence="9">JCM 14736</strain>
    </source>
</reference>
<dbReference type="Proteomes" id="UP001500851">
    <property type="component" value="Unassembled WGS sequence"/>
</dbReference>
<evidence type="ECO:0000313" key="9">
    <source>
        <dbReference type="Proteomes" id="UP001500851"/>
    </source>
</evidence>
<feature type="compositionally biased region" description="Low complexity" evidence="5">
    <location>
        <begin position="762"/>
        <end position="801"/>
    </location>
</feature>